<evidence type="ECO:0000313" key="1">
    <source>
        <dbReference type="EMBL" id="SFJ57990.1"/>
    </source>
</evidence>
<keyword evidence="2" id="KW-1185">Reference proteome</keyword>
<dbReference type="AlphaFoldDB" id="A0A1I3SHT4"/>
<proteinExistence type="predicted"/>
<sequence>MQNEQDQRINSILEKLMTLTFVPNPEGIQNIEVYLHKLGMSFKDLKEFSSEKLNAHLRKFNFGWDHFERFADLLLVWSSNEGLLGFKEKAKGMYLYIQSESKSFSFEIMNKINQL</sequence>
<dbReference type="STRING" id="1150112.SAMN04487893_11092"/>
<evidence type="ECO:0000313" key="2">
    <source>
        <dbReference type="Proteomes" id="UP000243887"/>
    </source>
</evidence>
<organism evidence="1 2">
    <name type="scientific">Myroides guanonis</name>
    <dbReference type="NCBI Taxonomy" id="1150112"/>
    <lineage>
        <taxon>Bacteria</taxon>
        <taxon>Pseudomonadati</taxon>
        <taxon>Bacteroidota</taxon>
        <taxon>Flavobacteriia</taxon>
        <taxon>Flavobacteriales</taxon>
        <taxon>Flavobacteriaceae</taxon>
        <taxon>Myroides</taxon>
    </lineage>
</organism>
<reference evidence="2" key="1">
    <citation type="submission" date="2016-10" db="EMBL/GenBank/DDBJ databases">
        <authorList>
            <person name="Varghese N."/>
            <person name="Submissions S."/>
        </authorList>
    </citation>
    <scope>NUCLEOTIDE SEQUENCE [LARGE SCALE GENOMIC DNA]</scope>
    <source>
        <strain evidence="2">DSM 26542</strain>
    </source>
</reference>
<protein>
    <submittedName>
        <fullName evidence="1">Uncharacterized protein</fullName>
    </submittedName>
</protein>
<dbReference type="Proteomes" id="UP000243887">
    <property type="component" value="Unassembled WGS sequence"/>
</dbReference>
<dbReference type="EMBL" id="FORU01000010">
    <property type="protein sequence ID" value="SFJ57990.1"/>
    <property type="molecule type" value="Genomic_DNA"/>
</dbReference>
<gene>
    <name evidence="1" type="ORF">SAMN04487893_11092</name>
</gene>
<accession>A0A1I3SHT4</accession>
<name>A0A1I3SHT4_9FLAO</name>